<dbReference type="AlphaFoldDB" id="A0A2U8FDH4"/>
<dbReference type="RefSeq" id="WP_108910356.1">
    <property type="nucleotide sequence ID" value="NZ_CP021886.1"/>
</dbReference>
<evidence type="ECO:0000313" key="2">
    <source>
        <dbReference type="Proteomes" id="UP000244890"/>
    </source>
</evidence>
<dbReference type="SUPFAM" id="SSF55821">
    <property type="entry name" value="YrdC/RibB"/>
    <property type="match status" value="1"/>
</dbReference>
<proteinExistence type="predicted"/>
<dbReference type="EMBL" id="CP021886">
    <property type="protein sequence ID" value="AWI33455.1"/>
    <property type="molecule type" value="Genomic_DNA"/>
</dbReference>
<protein>
    <recommendedName>
        <fullName evidence="3">Sua5 YciO YrdC YwlC family protein</fullName>
    </recommendedName>
</protein>
<name>A0A2U8FDH4_9HELI</name>
<dbReference type="KEGG" id="had:CDV25_00805"/>
<dbReference type="OrthoDB" id="5339525at2"/>
<organism evidence="1 2">
    <name type="scientific">Helicobacter apodemus</name>
    <dbReference type="NCBI Taxonomy" id="135569"/>
    <lineage>
        <taxon>Bacteria</taxon>
        <taxon>Pseudomonadati</taxon>
        <taxon>Campylobacterota</taxon>
        <taxon>Epsilonproteobacteria</taxon>
        <taxon>Campylobacterales</taxon>
        <taxon>Helicobacteraceae</taxon>
        <taxon>Helicobacter</taxon>
    </lineage>
</organism>
<sequence length="151" mass="17378">MKASNPIFLAQSDTTAGFLCKDYKKLNALKGRNLTQNIILTTDSLKKMQSFVRIPKKYKKEVRRLKQTTFIVRSKTLINSLATRIVVGQHSEFLSFFNGLYSTSANRHKQRFSLEFALTCATFIVLDKRGLKEDKSSSIYKIGSYNKKRIR</sequence>
<evidence type="ECO:0000313" key="1">
    <source>
        <dbReference type="EMBL" id="AWI33455.1"/>
    </source>
</evidence>
<dbReference type="InterPro" id="IPR017945">
    <property type="entry name" value="DHBP_synth_RibB-like_a/b_dom"/>
</dbReference>
<gene>
    <name evidence="1" type="ORF">CDV25_00805</name>
</gene>
<evidence type="ECO:0008006" key="3">
    <source>
        <dbReference type="Google" id="ProtNLM"/>
    </source>
</evidence>
<dbReference type="Proteomes" id="UP000244890">
    <property type="component" value="Chromosome"/>
</dbReference>
<accession>A0A2U8FDH4</accession>
<reference evidence="1 2" key="1">
    <citation type="submission" date="2017-06" db="EMBL/GenBank/DDBJ databases">
        <title>Complete genome of Helicobacter apodemus.</title>
        <authorList>
            <person name="Cho S."/>
        </authorList>
    </citation>
    <scope>NUCLEOTIDE SEQUENCE [LARGE SCALE GENOMIC DNA]</scope>
    <source>
        <strain evidence="2">SNUVETPUB-15-01</strain>
    </source>
</reference>